<protein>
    <submittedName>
        <fullName evidence="1">Uncharacterized protein</fullName>
    </submittedName>
</protein>
<sequence length="410" mass="47754">MVPGVIRNLSESSFTPRVVSIGPLHREHKNVEAFEKRKPRFLSNLMMRIESSDDKILEILESCMQKVHTSMERIRACYCWTRTYDDNEVAKMMVMDACFILEFVYWNKRPREPYLGNKLRPTTIVTDLVLLENQIPFFFLDEIYKCTIQKIDDNIPLIVFIRPLLHDLNIFNGYIKFEDRSSNTIHHILSLLHQCYEPKDDIKPRLSPPSSIRSAADLDRAGINFKPHKGQTSPTPTPTPWVMRMEVEQYRFPYFIGFWGKPTLRMPELSINDSTELVLRNLIAYEQPCETRNHITSYVWALDMLVNTKEDVAKLEDSGVLVNYMGSNEEATNIINSLGNGLVLAGFFYDEQWETLHNYCNGYWTKHIAWLRRTYFNSPWNIIALLAGFVLFILTVVQTIYTIKSTGSNK</sequence>
<dbReference type="Proteomes" id="UP001056120">
    <property type="component" value="Linkage Group LG23"/>
</dbReference>
<dbReference type="EMBL" id="CM042040">
    <property type="protein sequence ID" value="KAI3717092.1"/>
    <property type="molecule type" value="Genomic_DNA"/>
</dbReference>
<gene>
    <name evidence="1" type="ORF">L1987_68447</name>
</gene>
<evidence type="ECO:0000313" key="2">
    <source>
        <dbReference type="Proteomes" id="UP001056120"/>
    </source>
</evidence>
<comment type="caution">
    <text evidence="1">The sequence shown here is derived from an EMBL/GenBank/DDBJ whole genome shotgun (WGS) entry which is preliminary data.</text>
</comment>
<proteinExistence type="predicted"/>
<accession>A0ACB9B3U9</accession>
<reference evidence="2" key="1">
    <citation type="journal article" date="2022" name="Mol. Ecol. Resour.">
        <title>The genomes of chicory, endive, great burdock and yacon provide insights into Asteraceae palaeo-polyploidization history and plant inulin production.</title>
        <authorList>
            <person name="Fan W."/>
            <person name="Wang S."/>
            <person name="Wang H."/>
            <person name="Wang A."/>
            <person name="Jiang F."/>
            <person name="Liu H."/>
            <person name="Zhao H."/>
            <person name="Xu D."/>
            <person name="Zhang Y."/>
        </authorList>
    </citation>
    <scope>NUCLEOTIDE SEQUENCE [LARGE SCALE GENOMIC DNA]</scope>
    <source>
        <strain evidence="2">cv. Yunnan</strain>
    </source>
</reference>
<reference evidence="1 2" key="2">
    <citation type="journal article" date="2022" name="Mol. Ecol. Resour.">
        <title>The genomes of chicory, endive, great burdock and yacon provide insights into Asteraceae paleo-polyploidization history and plant inulin production.</title>
        <authorList>
            <person name="Fan W."/>
            <person name="Wang S."/>
            <person name="Wang H."/>
            <person name="Wang A."/>
            <person name="Jiang F."/>
            <person name="Liu H."/>
            <person name="Zhao H."/>
            <person name="Xu D."/>
            <person name="Zhang Y."/>
        </authorList>
    </citation>
    <scope>NUCLEOTIDE SEQUENCE [LARGE SCALE GENOMIC DNA]</scope>
    <source>
        <strain evidence="2">cv. Yunnan</strain>
        <tissue evidence="1">Leaves</tissue>
    </source>
</reference>
<organism evidence="1 2">
    <name type="scientific">Smallanthus sonchifolius</name>
    <dbReference type="NCBI Taxonomy" id="185202"/>
    <lineage>
        <taxon>Eukaryota</taxon>
        <taxon>Viridiplantae</taxon>
        <taxon>Streptophyta</taxon>
        <taxon>Embryophyta</taxon>
        <taxon>Tracheophyta</taxon>
        <taxon>Spermatophyta</taxon>
        <taxon>Magnoliopsida</taxon>
        <taxon>eudicotyledons</taxon>
        <taxon>Gunneridae</taxon>
        <taxon>Pentapetalae</taxon>
        <taxon>asterids</taxon>
        <taxon>campanulids</taxon>
        <taxon>Asterales</taxon>
        <taxon>Asteraceae</taxon>
        <taxon>Asteroideae</taxon>
        <taxon>Heliantheae alliance</taxon>
        <taxon>Millerieae</taxon>
        <taxon>Smallanthus</taxon>
    </lineage>
</organism>
<keyword evidence="2" id="KW-1185">Reference proteome</keyword>
<evidence type="ECO:0000313" key="1">
    <source>
        <dbReference type="EMBL" id="KAI3717092.1"/>
    </source>
</evidence>
<name>A0ACB9B3U9_9ASTR</name>